<evidence type="ECO:0000256" key="4">
    <source>
        <dbReference type="ARBA" id="ARBA00022898"/>
    </source>
</evidence>
<dbReference type="GO" id="GO:0003962">
    <property type="term" value="F:cystathionine gamma-synthase activity"/>
    <property type="evidence" value="ECO:0007669"/>
    <property type="project" value="UniProtKB-EC"/>
</dbReference>
<dbReference type="GO" id="GO:0019346">
    <property type="term" value="P:transsulfuration"/>
    <property type="evidence" value="ECO:0007669"/>
    <property type="project" value="InterPro"/>
</dbReference>
<comment type="function">
    <text evidence="7">Catalyzes the formation of L-cystathionine from O-succinyl-L-homoserine (OSHS) and L-cysteine, via a gamma-replacement reaction. In the absence of thiol, catalyzes gamma-elimination to form 2-oxobutanoate, succinate and ammonia.</text>
</comment>
<dbReference type="PANTHER" id="PTHR42699:SF1">
    <property type="entry name" value="CYSTATHIONINE GAMMA-SYNTHASE-RELATED"/>
    <property type="match status" value="1"/>
</dbReference>
<comment type="caution">
    <text evidence="13">The sequence shown here is derived from an EMBL/GenBank/DDBJ whole genome shotgun (WGS) entry which is preliminary data.</text>
</comment>
<feature type="compositionally biased region" description="Polar residues" evidence="12">
    <location>
        <begin position="181"/>
        <end position="196"/>
    </location>
</feature>
<comment type="similarity">
    <text evidence="9">Belongs to the trans-sulfuration enzymes family. MET7 subfamily.</text>
</comment>
<feature type="compositionally biased region" description="Polar residues" evidence="12">
    <location>
        <begin position="211"/>
        <end position="220"/>
    </location>
</feature>
<dbReference type="Gene3D" id="3.40.640.10">
    <property type="entry name" value="Type I PLP-dependent aspartate aminotransferase-like (Major domain)"/>
    <property type="match status" value="1"/>
</dbReference>
<proteinExistence type="inferred from homology"/>
<dbReference type="AlphaFoldDB" id="A0A559M5I6"/>
<evidence type="ECO:0000256" key="10">
    <source>
        <dbReference type="ARBA" id="ARBA00066530"/>
    </source>
</evidence>
<dbReference type="GO" id="GO:0030170">
    <property type="term" value="F:pyridoxal phosphate binding"/>
    <property type="evidence" value="ECO:0007669"/>
    <property type="project" value="InterPro"/>
</dbReference>
<dbReference type="InterPro" id="IPR000277">
    <property type="entry name" value="Cys/Met-Metab_PyrdxlP-dep_enz"/>
</dbReference>
<dbReference type="PANTHER" id="PTHR42699">
    <property type="match status" value="1"/>
</dbReference>
<dbReference type="SUPFAM" id="SSF53383">
    <property type="entry name" value="PLP-dependent transferases"/>
    <property type="match status" value="1"/>
</dbReference>
<keyword evidence="2" id="KW-0028">Amino-acid biosynthesis</keyword>
<dbReference type="InterPro" id="IPR015424">
    <property type="entry name" value="PyrdxlP-dep_Trfase"/>
</dbReference>
<dbReference type="FunFam" id="3.40.640.10:FF:000111">
    <property type="entry name" value="Cystathionine gamma-synthase"/>
    <property type="match status" value="1"/>
</dbReference>
<keyword evidence="5" id="KW-0486">Methionine biosynthesis</keyword>
<accession>A0A559M5I6</accession>
<evidence type="ECO:0000313" key="13">
    <source>
        <dbReference type="EMBL" id="TVY88227.1"/>
    </source>
</evidence>
<protein>
    <recommendedName>
        <fullName evidence="10">cystathionine gamma-synthase</fullName>
        <ecNumber evidence="10">2.5.1.48</ecNumber>
    </recommendedName>
    <alternativeName>
        <fullName evidence="11">O-succinylhomoserine (thiol)-lyase</fullName>
    </alternativeName>
</protein>
<dbReference type="InterPro" id="IPR051750">
    <property type="entry name" value="Trans-sulfuration_enzymes"/>
</dbReference>
<evidence type="ECO:0000256" key="6">
    <source>
        <dbReference type="ARBA" id="ARBA00051441"/>
    </source>
</evidence>
<evidence type="ECO:0000256" key="7">
    <source>
        <dbReference type="ARBA" id="ARBA00058439"/>
    </source>
</evidence>
<feature type="region of interest" description="Disordered" evidence="12">
    <location>
        <begin position="181"/>
        <end position="239"/>
    </location>
</feature>
<dbReference type="EC" id="2.5.1.48" evidence="10"/>
<keyword evidence="4" id="KW-0663">Pyridoxal phosphate</keyword>
<evidence type="ECO:0000256" key="9">
    <source>
        <dbReference type="ARBA" id="ARBA00061376"/>
    </source>
</evidence>
<dbReference type="Pfam" id="PF01053">
    <property type="entry name" value="Cys_Met_Meta_PP"/>
    <property type="match status" value="1"/>
</dbReference>
<keyword evidence="14" id="KW-1185">Reference proteome</keyword>
<name>A0A559M5I6_9HELO</name>
<dbReference type="InterPro" id="IPR015422">
    <property type="entry name" value="PyrdxlP-dep_Trfase_small"/>
</dbReference>
<comment type="cofactor">
    <cofactor evidence="1">
        <name>pyridoxal 5'-phosphate</name>
        <dbReference type="ChEBI" id="CHEBI:597326"/>
    </cofactor>
</comment>
<evidence type="ECO:0000256" key="8">
    <source>
        <dbReference type="ARBA" id="ARBA00060510"/>
    </source>
</evidence>
<dbReference type="GO" id="GO:0009086">
    <property type="term" value="P:methionine biosynthetic process"/>
    <property type="evidence" value="ECO:0007669"/>
    <property type="project" value="UniProtKB-KW"/>
</dbReference>
<dbReference type="Proteomes" id="UP000315522">
    <property type="component" value="Unassembled WGS sequence"/>
</dbReference>
<dbReference type="FunFam" id="3.90.1150.10:FF:000063">
    <property type="entry name" value="Probable cystathionine gamma-synthase"/>
    <property type="match status" value="1"/>
</dbReference>
<dbReference type="Gene3D" id="3.90.1150.10">
    <property type="entry name" value="Aspartate Aminotransferase, domain 1"/>
    <property type="match status" value="1"/>
</dbReference>
<organism evidence="13 14">
    <name type="scientific">Lachnellula willkommii</name>
    <dbReference type="NCBI Taxonomy" id="215461"/>
    <lineage>
        <taxon>Eukaryota</taxon>
        <taxon>Fungi</taxon>
        <taxon>Dikarya</taxon>
        <taxon>Ascomycota</taxon>
        <taxon>Pezizomycotina</taxon>
        <taxon>Leotiomycetes</taxon>
        <taxon>Helotiales</taxon>
        <taxon>Lachnaceae</taxon>
        <taxon>Lachnellula</taxon>
    </lineage>
</organism>
<gene>
    <name evidence="13" type="primary">met-7</name>
    <name evidence="13" type="ORF">LAWI1_G005871</name>
</gene>
<evidence type="ECO:0000256" key="12">
    <source>
        <dbReference type="SAM" id="MobiDB-lite"/>
    </source>
</evidence>
<comment type="pathway">
    <text evidence="8">Amino-acid biosynthesis; L-methionine biosynthesis via de novo pathway; L-cystathionine from O-succinyl-L-homoserine: step 1/1.</text>
</comment>
<evidence type="ECO:0000256" key="1">
    <source>
        <dbReference type="ARBA" id="ARBA00001933"/>
    </source>
</evidence>
<evidence type="ECO:0000313" key="14">
    <source>
        <dbReference type="Proteomes" id="UP000315522"/>
    </source>
</evidence>
<reference evidence="13 14" key="1">
    <citation type="submission" date="2018-05" db="EMBL/GenBank/DDBJ databases">
        <title>Genome sequencing and assembly of the regulated plant pathogen Lachnellula willkommii and related sister species for the development of diagnostic species identification markers.</title>
        <authorList>
            <person name="Giroux E."/>
            <person name="Bilodeau G."/>
        </authorList>
    </citation>
    <scope>NUCLEOTIDE SEQUENCE [LARGE SCALE GENOMIC DNA]</scope>
    <source>
        <strain evidence="13 14">CBS 172.35</strain>
    </source>
</reference>
<comment type="catalytic activity">
    <reaction evidence="6">
        <text>O-succinyl-L-homoserine + L-cysteine = L,L-cystathionine + succinate + H(+)</text>
        <dbReference type="Rhea" id="RHEA:20397"/>
        <dbReference type="ChEBI" id="CHEBI:15378"/>
        <dbReference type="ChEBI" id="CHEBI:30031"/>
        <dbReference type="ChEBI" id="CHEBI:35235"/>
        <dbReference type="ChEBI" id="CHEBI:57661"/>
        <dbReference type="ChEBI" id="CHEBI:58161"/>
        <dbReference type="EC" id="2.5.1.48"/>
    </reaction>
</comment>
<keyword evidence="3" id="KW-0808">Transferase</keyword>
<evidence type="ECO:0000256" key="11">
    <source>
        <dbReference type="ARBA" id="ARBA00083849"/>
    </source>
</evidence>
<evidence type="ECO:0000256" key="5">
    <source>
        <dbReference type="ARBA" id="ARBA00023167"/>
    </source>
</evidence>
<dbReference type="EMBL" id="QGML01001858">
    <property type="protein sequence ID" value="TVY88227.1"/>
    <property type="molecule type" value="Genomic_DNA"/>
</dbReference>
<sequence>MSIIELGESIPPITAHATSVSLPEWRDNVGYEEGDPRVTSKMTTGYPRCVLLHLLVTPAVQREIAAFAEDIVEKHGNIGHLAMLFPSRSTARSCEKFIPTRDPSVSVDQIRVVDLVLDRSKVTSETLLKLSPSISAVIYPKALFPLAKQYWQHSGDGVSSRRAAFCHSLFKEGVLVEERSLQSTKNSMNGLPTTSKGPRRYQRGSVDKTTPKANTTSPSAESHRPVLQNDSAEARESSQFLEERFGRNLDVSLVDSAKSAIRRRIAGSLMGEVELGVSPHPPTTSNARGVVDLAEEDVYLYPCGMNSIFHAHQMMLEARGQLRSISFGFPYVDTLKILEKWGPGCTFYGNGSSKDLDDLEARLKAGERFLALFCEFPGNPLLTCPDLKRIRALADTYDFGVVIDETIGNFINVNVLPYADLVVSSLTKIFSGECNVMGGSTILNPRGRYYSLLKKTATAQFEDNYWAEDVMFMERNSRHFVSRIERINDNADLICEILMKHPLVKTLYYPKHNPSREHYDACRTPAGGYGGLLSFIFHTKAQAVAFFDRIETAKGPSLGTNFTLTSPYVLLAHFTELEWAAQFGVPAELIRISVGLEDEEDLKSRFAAALKAAEEADL</sequence>
<dbReference type="InterPro" id="IPR015421">
    <property type="entry name" value="PyrdxlP-dep_Trfase_major"/>
</dbReference>
<evidence type="ECO:0000256" key="3">
    <source>
        <dbReference type="ARBA" id="ARBA00022679"/>
    </source>
</evidence>
<evidence type="ECO:0000256" key="2">
    <source>
        <dbReference type="ARBA" id="ARBA00022605"/>
    </source>
</evidence>